<dbReference type="NCBIfam" id="TIGR04409">
    <property type="entry name" value="LptC_YrbK"/>
    <property type="match status" value="1"/>
</dbReference>
<keyword evidence="4" id="KW-1133">Transmembrane helix</keyword>
<evidence type="ECO:0000256" key="2">
    <source>
        <dbReference type="ARBA" id="ARBA00022519"/>
    </source>
</evidence>
<evidence type="ECO:0000313" key="6">
    <source>
        <dbReference type="EMBL" id="MBV0933071.1"/>
    </source>
</evidence>
<dbReference type="PANTHER" id="PTHR37481">
    <property type="entry name" value="LIPOPOLYSACCHARIDE EXPORT SYSTEM PROTEIN LPTC"/>
    <property type="match status" value="1"/>
</dbReference>
<sequence length="187" mass="20691">MLSQRQRLLTAAVLISAPLLWWGLHTPQETLPSATAPRVEAVDFFVRGAEITRWQDDGRTGQIMTTPLMRHFPAREQMELTMPLTRVPGADGGEYRIQAECGILPDSQNEVLLAGGVQLHDNPASGLPARLHTDTLTLYPPRDFAHTDAQVMVERGSDSTSATGMDVFFDQQRIDLLSGVKGEYHVQ</sequence>
<keyword evidence="5" id="KW-0472">Membrane</keyword>
<protein>
    <submittedName>
        <fullName evidence="6">LPS export ABC transporter periplasmic protein LptC</fullName>
    </submittedName>
</protein>
<keyword evidence="2" id="KW-0997">Cell inner membrane</keyword>
<comment type="caution">
    <text evidence="6">The sequence shown here is derived from an EMBL/GenBank/DDBJ whole genome shotgun (WGS) entry which is preliminary data.</text>
</comment>
<evidence type="ECO:0000256" key="5">
    <source>
        <dbReference type="ARBA" id="ARBA00023136"/>
    </source>
</evidence>
<organism evidence="6 7">
    <name type="scientific">Marinobacterium weihaiense</name>
    <dbReference type="NCBI Taxonomy" id="2851016"/>
    <lineage>
        <taxon>Bacteria</taxon>
        <taxon>Pseudomonadati</taxon>
        <taxon>Pseudomonadota</taxon>
        <taxon>Gammaproteobacteria</taxon>
        <taxon>Oceanospirillales</taxon>
        <taxon>Oceanospirillaceae</taxon>
        <taxon>Marinobacterium</taxon>
    </lineage>
</organism>
<accession>A0ABS6MB49</accession>
<dbReference type="Proteomes" id="UP000755551">
    <property type="component" value="Unassembled WGS sequence"/>
</dbReference>
<keyword evidence="1" id="KW-1003">Cell membrane</keyword>
<dbReference type="Pfam" id="PF06835">
    <property type="entry name" value="LptC"/>
    <property type="match status" value="1"/>
</dbReference>
<reference evidence="6 7" key="1">
    <citation type="submission" date="2021-06" db="EMBL/GenBank/DDBJ databases">
        <title>Bacterium isolated from marine sediment.</title>
        <authorList>
            <person name="Zhu K.-L."/>
            <person name="Du Z.-J."/>
            <person name="Liang Q.-Y."/>
        </authorList>
    </citation>
    <scope>NUCLEOTIDE SEQUENCE [LARGE SCALE GENOMIC DNA]</scope>
    <source>
        <strain evidence="6 7">A346</strain>
    </source>
</reference>
<proteinExistence type="predicted"/>
<dbReference type="PANTHER" id="PTHR37481:SF1">
    <property type="entry name" value="LIPOPOLYSACCHARIDE EXPORT SYSTEM PROTEIN LPTC"/>
    <property type="match status" value="1"/>
</dbReference>
<dbReference type="InterPro" id="IPR010664">
    <property type="entry name" value="LipoPS_assembly_LptC-rel"/>
</dbReference>
<dbReference type="InterPro" id="IPR026265">
    <property type="entry name" value="LptC"/>
</dbReference>
<dbReference type="InterPro" id="IPR052363">
    <property type="entry name" value="LPS_export_LptC"/>
</dbReference>
<evidence type="ECO:0000313" key="7">
    <source>
        <dbReference type="Proteomes" id="UP000755551"/>
    </source>
</evidence>
<keyword evidence="7" id="KW-1185">Reference proteome</keyword>
<gene>
    <name evidence="6" type="primary">lptC</name>
    <name evidence="6" type="ORF">KTN04_06950</name>
</gene>
<keyword evidence="3" id="KW-0812">Transmembrane</keyword>
<evidence type="ECO:0000256" key="4">
    <source>
        <dbReference type="ARBA" id="ARBA00022989"/>
    </source>
</evidence>
<name>A0ABS6MB49_9GAMM</name>
<dbReference type="EMBL" id="JAHQZT010000007">
    <property type="protein sequence ID" value="MBV0933071.1"/>
    <property type="molecule type" value="Genomic_DNA"/>
</dbReference>
<evidence type="ECO:0000256" key="1">
    <source>
        <dbReference type="ARBA" id="ARBA00022475"/>
    </source>
</evidence>
<evidence type="ECO:0000256" key="3">
    <source>
        <dbReference type="ARBA" id="ARBA00022692"/>
    </source>
</evidence>
<dbReference type="RefSeq" id="WP_217334498.1">
    <property type="nucleotide sequence ID" value="NZ_JAHQZT010000007.1"/>
</dbReference>